<reference evidence="2 3" key="1">
    <citation type="journal article" date="2015" name="Nat. Commun.">
        <title>Lucilia cuprina genome unlocks parasitic fly biology to underpin future interventions.</title>
        <authorList>
            <person name="Anstead C.A."/>
            <person name="Korhonen P.K."/>
            <person name="Young N.D."/>
            <person name="Hall R.S."/>
            <person name="Jex A.R."/>
            <person name="Murali S.C."/>
            <person name="Hughes D.S."/>
            <person name="Lee S.F."/>
            <person name="Perry T."/>
            <person name="Stroehlein A.J."/>
            <person name="Ansell B.R."/>
            <person name="Breugelmans B."/>
            <person name="Hofmann A."/>
            <person name="Qu J."/>
            <person name="Dugan S."/>
            <person name="Lee S.L."/>
            <person name="Chao H."/>
            <person name="Dinh H."/>
            <person name="Han Y."/>
            <person name="Doddapaneni H.V."/>
            <person name="Worley K.C."/>
            <person name="Muzny D.M."/>
            <person name="Ioannidis P."/>
            <person name="Waterhouse R.M."/>
            <person name="Zdobnov E.M."/>
            <person name="James P.J."/>
            <person name="Bagnall N.H."/>
            <person name="Kotze A.C."/>
            <person name="Gibbs R.A."/>
            <person name="Richards S."/>
            <person name="Batterham P."/>
            <person name="Gasser R.B."/>
        </authorList>
    </citation>
    <scope>NUCLEOTIDE SEQUENCE [LARGE SCALE GENOMIC DNA]</scope>
    <source>
        <strain evidence="2 3">LS</strain>
        <tissue evidence="2">Full body</tissue>
    </source>
</reference>
<evidence type="ECO:0000313" key="2">
    <source>
        <dbReference type="EMBL" id="KNC34457.1"/>
    </source>
</evidence>
<dbReference type="PANTHER" id="PTHR21505:SF12">
    <property type="entry name" value="MADF DOMAIN-CONTAINING PROTEIN-RELATED"/>
    <property type="match status" value="1"/>
</dbReference>
<sequence length="66" mass="7624">MSGYPKLLTIFKKIKPTATVDDVRKKINSLRSNYRKELKRIVNSKRSGASADDVYTPKCYAIFRKN</sequence>
<dbReference type="Proteomes" id="UP000037069">
    <property type="component" value="Unassembled WGS sequence"/>
</dbReference>
<dbReference type="InterPro" id="IPR006578">
    <property type="entry name" value="MADF-dom"/>
</dbReference>
<dbReference type="PANTHER" id="PTHR21505">
    <property type="entry name" value="MADF DOMAIN-CONTAINING PROTEIN-RELATED"/>
    <property type="match status" value="1"/>
</dbReference>
<feature type="domain" description="MADF" evidence="1">
    <location>
        <begin position="10"/>
        <end position="44"/>
    </location>
</feature>
<dbReference type="Pfam" id="PF10545">
    <property type="entry name" value="MADF_DNA_bdg"/>
    <property type="match status" value="1"/>
</dbReference>
<gene>
    <name evidence="2" type="ORF">FF38_02958</name>
</gene>
<proteinExistence type="predicted"/>
<evidence type="ECO:0000313" key="3">
    <source>
        <dbReference type="Proteomes" id="UP000037069"/>
    </source>
</evidence>
<dbReference type="EMBL" id="JRES01000064">
    <property type="protein sequence ID" value="KNC34457.1"/>
    <property type="molecule type" value="Genomic_DNA"/>
</dbReference>
<evidence type="ECO:0000259" key="1">
    <source>
        <dbReference type="Pfam" id="PF10545"/>
    </source>
</evidence>
<organism evidence="2 3">
    <name type="scientific">Lucilia cuprina</name>
    <name type="common">Green bottle fly</name>
    <name type="synonym">Australian sheep blowfly</name>
    <dbReference type="NCBI Taxonomy" id="7375"/>
    <lineage>
        <taxon>Eukaryota</taxon>
        <taxon>Metazoa</taxon>
        <taxon>Ecdysozoa</taxon>
        <taxon>Arthropoda</taxon>
        <taxon>Hexapoda</taxon>
        <taxon>Insecta</taxon>
        <taxon>Pterygota</taxon>
        <taxon>Neoptera</taxon>
        <taxon>Endopterygota</taxon>
        <taxon>Diptera</taxon>
        <taxon>Brachycera</taxon>
        <taxon>Muscomorpha</taxon>
        <taxon>Oestroidea</taxon>
        <taxon>Calliphoridae</taxon>
        <taxon>Luciliinae</taxon>
        <taxon>Lucilia</taxon>
    </lineage>
</organism>
<protein>
    <recommendedName>
        <fullName evidence="1">MADF domain-containing protein</fullName>
    </recommendedName>
</protein>
<keyword evidence="3" id="KW-1185">Reference proteome</keyword>
<comment type="caution">
    <text evidence="2">The sequence shown here is derived from an EMBL/GenBank/DDBJ whole genome shotgun (WGS) entry which is preliminary data.</text>
</comment>
<dbReference type="AlphaFoldDB" id="A0A0L0CQK7"/>
<accession>A0A0L0CQK7</accession>
<name>A0A0L0CQK7_LUCCU</name>